<gene>
    <name evidence="2" type="ORF">KI810_12865</name>
</gene>
<dbReference type="EMBL" id="JAHCVK010000006">
    <property type="protein sequence ID" value="MBT0653953.1"/>
    <property type="molecule type" value="Genomic_DNA"/>
</dbReference>
<keyword evidence="3" id="KW-1185">Reference proteome</keyword>
<dbReference type="RefSeq" id="WP_214175958.1">
    <property type="nucleotide sequence ID" value="NZ_JAHCVK010000006.1"/>
</dbReference>
<comment type="caution">
    <text evidence="2">The sequence shown here is derived from an EMBL/GenBank/DDBJ whole genome shotgun (WGS) entry which is preliminary data.</text>
</comment>
<keyword evidence="1" id="KW-0472">Membrane</keyword>
<protein>
    <submittedName>
        <fullName evidence="2">FixH family protein</fullName>
    </submittedName>
</protein>
<keyword evidence="1" id="KW-0812">Transmembrane</keyword>
<accession>A0ABS5SF26</accession>
<feature type="transmembrane region" description="Helical" evidence="1">
    <location>
        <begin position="12"/>
        <end position="34"/>
    </location>
</feature>
<reference evidence="2 3" key="1">
    <citation type="submission" date="2021-05" db="EMBL/GenBank/DDBJ databases">
        <title>The draft genome of Geobacter luticola JCM 17780.</title>
        <authorList>
            <person name="Xu Z."/>
            <person name="Masuda Y."/>
            <person name="Itoh H."/>
            <person name="Senoo K."/>
        </authorList>
    </citation>
    <scope>NUCLEOTIDE SEQUENCE [LARGE SCALE GENOMIC DNA]</scope>
    <source>
        <strain evidence="2 3">JCM 17780</strain>
    </source>
</reference>
<proteinExistence type="predicted"/>
<sequence>MSDHTASHGTCWKYAVIGLVALFAAAMIVSLSLASRRVSRVVDREYYVHGLDYQREGEQLANGVRLGWRLETAYADGIVTLRATDGAGRPVSGGRVVLRNVERGRTPQGESGFATPGFTEESPGVYRARVVFAHPGDLRGQVMVSRGNAAVASRLVLLQ</sequence>
<dbReference type="Pfam" id="PF05751">
    <property type="entry name" value="FixH"/>
    <property type="match status" value="1"/>
</dbReference>
<evidence type="ECO:0000256" key="1">
    <source>
        <dbReference type="SAM" id="Phobius"/>
    </source>
</evidence>
<dbReference type="InterPro" id="IPR013783">
    <property type="entry name" value="Ig-like_fold"/>
</dbReference>
<name>A0ABS5SF26_9BACT</name>
<dbReference type="Gene3D" id="2.60.40.10">
    <property type="entry name" value="Immunoglobulins"/>
    <property type="match status" value="1"/>
</dbReference>
<evidence type="ECO:0000313" key="3">
    <source>
        <dbReference type="Proteomes" id="UP000756860"/>
    </source>
</evidence>
<dbReference type="InterPro" id="IPR008620">
    <property type="entry name" value="FixH"/>
</dbReference>
<dbReference type="Proteomes" id="UP000756860">
    <property type="component" value="Unassembled WGS sequence"/>
</dbReference>
<keyword evidence="1" id="KW-1133">Transmembrane helix</keyword>
<organism evidence="2 3">
    <name type="scientific">Geomobilimonas luticola</name>
    <dbReference type="NCBI Taxonomy" id="1114878"/>
    <lineage>
        <taxon>Bacteria</taxon>
        <taxon>Pseudomonadati</taxon>
        <taxon>Thermodesulfobacteriota</taxon>
        <taxon>Desulfuromonadia</taxon>
        <taxon>Geobacterales</taxon>
        <taxon>Geobacteraceae</taxon>
        <taxon>Geomobilimonas</taxon>
    </lineage>
</organism>
<evidence type="ECO:0000313" key="2">
    <source>
        <dbReference type="EMBL" id="MBT0653953.1"/>
    </source>
</evidence>